<feature type="compositionally biased region" description="Polar residues" evidence="1">
    <location>
        <begin position="664"/>
        <end position="678"/>
    </location>
</feature>
<evidence type="ECO:0000313" key="3">
    <source>
        <dbReference type="Proteomes" id="UP001159363"/>
    </source>
</evidence>
<keyword evidence="3" id="KW-1185">Reference proteome</keyword>
<reference evidence="2 3" key="1">
    <citation type="submission" date="2023-02" db="EMBL/GenBank/DDBJ databases">
        <title>LHISI_Scaffold_Assembly.</title>
        <authorList>
            <person name="Stuart O.P."/>
            <person name="Cleave R."/>
            <person name="Magrath M.J.L."/>
            <person name="Mikheyev A.S."/>
        </authorList>
    </citation>
    <scope>NUCLEOTIDE SEQUENCE [LARGE SCALE GENOMIC DNA]</scope>
    <source>
        <strain evidence="2">Daus_M_001</strain>
        <tissue evidence="2">Leg muscle</tissue>
    </source>
</reference>
<proteinExistence type="predicted"/>
<evidence type="ECO:0000256" key="1">
    <source>
        <dbReference type="SAM" id="MobiDB-lite"/>
    </source>
</evidence>
<feature type="region of interest" description="Disordered" evidence="1">
    <location>
        <begin position="489"/>
        <end position="533"/>
    </location>
</feature>
<name>A0ABQ9ILC0_9NEOP</name>
<dbReference type="Gene3D" id="3.30.420.10">
    <property type="entry name" value="Ribonuclease H-like superfamily/Ribonuclease H"/>
    <property type="match status" value="1"/>
</dbReference>
<feature type="region of interest" description="Disordered" evidence="1">
    <location>
        <begin position="662"/>
        <end position="702"/>
    </location>
</feature>
<evidence type="ECO:0000313" key="2">
    <source>
        <dbReference type="EMBL" id="KAJ8896994.1"/>
    </source>
</evidence>
<feature type="compositionally biased region" description="Low complexity" evidence="1">
    <location>
        <begin position="623"/>
        <end position="635"/>
    </location>
</feature>
<feature type="compositionally biased region" description="Basic and acidic residues" evidence="1">
    <location>
        <begin position="494"/>
        <end position="507"/>
    </location>
</feature>
<dbReference type="EMBL" id="JARBHB010000001">
    <property type="protein sequence ID" value="KAJ8896994.1"/>
    <property type="molecule type" value="Genomic_DNA"/>
</dbReference>
<accession>A0ABQ9ILC0</accession>
<feature type="region of interest" description="Disordered" evidence="1">
    <location>
        <begin position="594"/>
        <end position="637"/>
    </location>
</feature>
<dbReference type="InterPro" id="IPR036397">
    <property type="entry name" value="RNaseH_sf"/>
</dbReference>
<dbReference type="Proteomes" id="UP001159363">
    <property type="component" value="Chromosome 1"/>
</dbReference>
<sequence length="1241" mass="136830">MPCLLQQNVKGKSQHGQTRADTSLNCETCRICGAADQYRLFHGDEVARDVEAALLTDAQCCKRTEDLPCRRHRGANPRPSDYRSATLPLSYEGKANVTTDDAGNLLNRYTANIGQRPVLDADLLRRSRLVLRRSGAREVLGSNSRRTGQQNGVTDQKVIGTLVGNQRFWKPTRLGNPANPGNLSRYAVANQTQDPYPEPRAANQRTSLVISVISVADPTDYDMAAVSTPAMQRAQMLTVPPQSEGTYRCRELYRSDRCMAACIVERYSRQTPSVMVWGDIGYNMRSRLLSIEGNLNSNRYIKQVLELGILPLLAVLGRLWFLDNGSRRNGMRATSPTDRPTPVTVLQCRANTGLGCTVCKGATLPGIEPDTPCLLFRNVDRVCRILRKSCLSGTSPAVRRLFPLPLGDAPKKPLPRGQLIGRRAMSEGRSPSEEIVKPATMRGCQVPSPLAPRTLFISRTRMGTGKRSGACASVTYPLLWVDIGETSGRAHSPVRRDDIHTRDPARTRDRKQRRQVDGSGTTQQATHVLPLTEKHKRQLEATAALVCFARNTCPSLSSTCVSLQNVERSHKGKTRRQEELASAREVVMRVVRGQQCPGVDVTSRELDPPPPLTPPVPPPPPKNTNTSTPPLTPWGEGVGGLLGKVGWGGAVLNLARSDHVGRSAHTNDLGTNKRTSGPQDEGGPRTNTSGRRGRRAQRAGVDVRRGQLERYPGPYPPTRRRQVEWHGADTKVPIYAANCSRELQEHAGTRFADECLVTHPPAGSPSQQGELRSIPGGVTLNIFACGCRTGRCRWSAGFLGDLPYLTPLHSGAAPYSPRFTLIGSQDLDMSARQRLSRGPDPTPGEFRIVCNYCNHSQVLFVLLAEELASICAIISHVPATGLEVAAGDSHLPDLQEDCKPRHYQKQWPISLLPNVAVYNSSLLACEILSAAWTNLDLGRLSSRSKDIRLSSRNKKKKVHVREEGGRGGGVVDRWVWRLDFKSLNEDTFLSVCASSAYLQRLISLVAGGEGEEVPGLALAGECTLLRLFKLCGPLSLHIITSMSLEKPGCGCVRDTEWSESFGRLLTLGSREPKRVKRDLFECFVWHKIDVGHCEPPPVPTQGRALIVVVYLAERGITKPYEIALGGHVWNRQACCDCVTHPVELYLIWEGKVRVSSSRCSRQLTGTDVSSEKNRRRLHRLYTANDIVELQDDARRTGETTTEFIEHVDRRALQIELCGDLRVMCILVALIANDLVFHIDVP</sequence>
<gene>
    <name evidence="2" type="ORF">PR048_002340</name>
</gene>
<comment type="caution">
    <text evidence="2">The sequence shown here is derived from an EMBL/GenBank/DDBJ whole genome shotgun (WGS) entry which is preliminary data.</text>
</comment>
<feature type="compositionally biased region" description="Pro residues" evidence="1">
    <location>
        <begin position="608"/>
        <end position="622"/>
    </location>
</feature>
<organism evidence="2 3">
    <name type="scientific">Dryococelus australis</name>
    <dbReference type="NCBI Taxonomy" id="614101"/>
    <lineage>
        <taxon>Eukaryota</taxon>
        <taxon>Metazoa</taxon>
        <taxon>Ecdysozoa</taxon>
        <taxon>Arthropoda</taxon>
        <taxon>Hexapoda</taxon>
        <taxon>Insecta</taxon>
        <taxon>Pterygota</taxon>
        <taxon>Neoptera</taxon>
        <taxon>Polyneoptera</taxon>
        <taxon>Phasmatodea</taxon>
        <taxon>Verophasmatodea</taxon>
        <taxon>Anareolatae</taxon>
        <taxon>Phasmatidae</taxon>
        <taxon>Eurycanthinae</taxon>
        <taxon>Dryococelus</taxon>
    </lineage>
</organism>
<protein>
    <submittedName>
        <fullName evidence="2">Uncharacterized protein</fullName>
    </submittedName>
</protein>